<dbReference type="STRING" id="334426.A0A0R3PAH0"/>
<dbReference type="InterPro" id="IPR004911">
    <property type="entry name" value="Interferon-induced_GILT"/>
</dbReference>
<dbReference type="OMA" id="RECEKNT"/>
<dbReference type="Pfam" id="PF03227">
    <property type="entry name" value="GILT"/>
    <property type="match status" value="1"/>
</dbReference>
<organism evidence="6">
    <name type="scientific">Angiostrongylus costaricensis</name>
    <name type="common">Nematode worm</name>
    <dbReference type="NCBI Taxonomy" id="334426"/>
    <lineage>
        <taxon>Eukaryota</taxon>
        <taxon>Metazoa</taxon>
        <taxon>Ecdysozoa</taxon>
        <taxon>Nematoda</taxon>
        <taxon>Chromadorea</taxon>
        <taxon>Rhabditida</taxon>
        <taxon>Rhabditina</taxon>
        <taxon>Rhabditomorpha</taxon>
        <taxon>Strongyloidea</taxon>
        <taxon>Metastrongylidae</taxon>
        <taxon>Angiostrongylus</taxon>
    </lineage>
</organism>
<comment type="similarity">
    <text evidence="1">Belongs to the GILT family.</text>
</comment>
<keyword evidence="3" id="KW-0732">Signal</keyword>
<dbReference type="Proteomes" id="UP000267027">
    <property type="component" value="Unassembled WGS sequence"/>
</dbReference>
<reference evidence="6" key="1">
    <citation type="submission" date="2017-02" db="UniProtKB">
        <authorList>
            <consortium name="WormBaseParasite"/>
        </authorList>
    </citation>
    <scope>IDENTIFICATION</scope>
</reference>
<evidence type="ECO:0000313" key="4">
    <source>
        <dbReference type="EMBL" id="VDM52130.1"/>
    </source>
</evidence>
<dbReference type="PANTHER" id="PTHR13234:SF70">
    <property type="entry name" value="GILT-LIKE PROTEIN C02D5.2"/>
    <property type="match status" value="1"/>
</dbReference>
<accession>A0A0R3PAH0</accession>
<protein>
    <submittedName>
        <fullName evidence="6">Gamma interferon inducible lysosomal thiol reductase GILT</fullName>
    </submittedName>
</protein>
<dbReference type="AlphaFoldDB" id="A0A0R3PAH0"/>
<evidence type="ECO:0000256" key="2">
    <source>
        <dbReference type="ARBA" id="ARBA00023180"/>
    </source>
</evidence>
<reference evidence="4 5" key="2">
    <citation type="submission" date="2018-11" db="EMBL/GenBank/DDBJ databases">
        <authorList>
            <consortium name="Pathogen Informatics"/>
        </authorList>
    </citation>
    <scope>NUCLEOTIDE SEQUENCE [LARGE SCALE GENOMIC DNA]</scope>
    <source>
        <strain evidence="4 5">Costa Rica</strain>
    </source>
</reference>
<feature type="chain" id="PRO_5043129976" evidence="3">
    <location>
        <begin position="24"/>
        <end position="154"/>
    </location>
</feature>
<proteinExistence type="inferred from homology"/>
<dbReference type="PANTHER" id="PTHR13234">
    <property type="entry name" value="GAMMA-INTERFERON INDUCIBLE LYSOSOMAL THIOL REDUCTASE GILT"/>
    <property type="match status" value="1"/>
</dbReference>
<evidence type="ECO:0000313" key="5">
    <source>
        <dbReference type="Proteomes" id="UP000267027"/>
    </source>
</evidence>
<keyword evidence="5" id="KW-1185">Reference proteome</keyword>
<dbReference type="OrthoDB" id="958254at2759"/>
<keyword evidence="2" id="KW-0325">Glycoprotein</keyword>
<evidence type="ECO:0000256" key="3">
    <source>
        <dbReference type="SAM" id="SignalP"/>
    </source>
</evidence>
<gene>
    <name evidence="4" type="ORF">ACOC_LOCUS545</name>
</gene>
<evidence type="ECO:0000256" key="1">
    <source>
        <dbReference type="ARBA" id="ARBA00005679"/>
    </source>
</evidence>
<dbReference type="WBParaSite" id="ACOC_0000054401-mRNA-1">
    <property type="protein sequence ID" value="ACOC_0000054401-mRNA-1"/>
    <property type="gene ID" value="ACOC_0000054401"/>
</dbReference>
<sequence>MRRPELVIAFIVIIVMEFRSSYGNPYPELNKRDSYTVHIEIFGEARCTDTTNCSCHHGLRECEKQALQACVISLIPETDEHLEIVGCIQGGDEFDDSVKKCLANKQPSLRVPTDRFVRCAKSDAGRSLIEHHGSIQRVIAPEVRWVSILSKKVF</sequence>
<dbReference type="GO" id="GO:0016671">
    <property type="term" value="F:oxidoreductase activity, acting on a sulfur group of donors, disulfide as acceptor"/>
    <property type="evidence" value="ECO:0007669"/>
    <property type="project" value="InterPro"/>
</dbReference>
<evidence type="ECO:0000313" key="6">
    <source>
        <dbReference type="WBParaSite" id="ACOC_0000054401-mRNA-1"/>
    </source>
</evidence>
<feature type="signal peptide" evidence="3">
    <location>
        <begin position="1"/>
        <end position="23"/>
    </location>
</feature>
<dbReference type="EMBL" id="UYYA01000056">
    <property type="protein sequence ID" value="VDM52130.1"/>
    <property type="molecule type" value="Genomic_DNA"/>
</dbReference>
<name>A0A0R3PAH0_ANGCS</name>